<gene>
    <name evidence="1" type="ORF">KIL84_007319</name>
</gene>
<sequence>MLLPHELVTVQTWREMAEHNRNPVFSPTVLCHDEPFLSPFTDKELHLGPIEIQGSFARDFSGINLYRPGRAVRGFKCSCTSVVLLGTEGMVEDCVMHLSSSVAIFVSRPTHEGLRSRVWLEATKAVLLIKAYW</sequence>
<keyword evidence="2" id="KW-1185">Reference proteome</keyword>
<proteinExistence type="predicted"/>
<dbReference type="EMBL" id="JAHDVG010000483">
    <property type="protein sequence ID" value="KAH1171701.1"/>
    <property type="molecule type" value="Genomic_DNA"/>
</dbReference>
<evidence type="ECO:0000313" key="2">
    <source>
        <dbReference type="Proteomes" id="UP000827986"/>
    </source>
</evidence>
<comment type="caution">
    <text evidence="1">The sequence shown here is derived from an EMBL/GenBank/DDBJ whole genome shotgun (WGS) entry which is preliminary data.</text>
</comment>
<accession>A0A9D3X2K9</accession>
<protein>
    <submittedName>
        <fullName evidence="1">Uncharacterized protein</fullName>
    </submittedName>
</protein>
<reference evidence="1" key="1">
    <citation type="submission" date="2021-09" db="EMBL/GenBank/DDBJ databases">
        <title>The genome of Mauremys mutica provides insights into the evolution of semi-aquatic lifestyle.</title>
        <authorList>
            <person name="Gong S."/>
            <person name="Gao Y."/>
        </authorList>
    </citation>
    <scope>NUCLEOTIDE SEQUENCE</scope>
    <source>
        <strain evidence="1">MM-2020</strain>
        <tissue evidence="1">Muscle</tissue>
    </source>
</reference>
<organism evidence="1 2">
    <name type="scientific">Mauremys mutica</name>
    <name type="common">yellowpond turtle</name>
    <dbReference type="NCBI Taxonomy" id="74926"/>
    <lineage>
        <taxon>Eukaryota</taxon>
        <taxon>Metazoa</taxon>
        <taxon>Chordata</taxon>
        <taxon>Craniata</taxon>
        <taxon>Vertebrata</taxon>
        <taxon>Euteleostomi</taxon>
        <taxon>Archelosauria</taxon>
        <taxon>Testudinata</taxon>
        <taxon>Testudines</taxon>
        <taxon>Cryptodira</taxon>
        <taxon>Durocryptodira</taxon>
        <taxon>Testudinoidea</taxon>
        <taxon>Geoemydidae</taxon>
        <taxon>Geoemydinae</taxon>
        <taxon>Mauremys</taxon>
    </lineage>
</organism>
<name>A0A9D3X2K9_9SAUR</name>
<evidence type="ECO:0000313" key="1">
    <source>
        <dbReference type="EMBL" id="KAH1171701.1"/>
    </source>
</evidence>
<dbReference type="Proteomes" id="UP000827986">
    <property type="component" value="Unassembled WGS sequence"/>
</dbReference>
<dbReference type="AlphaFoldDB" id="A0A9D3X2K9"/>